<dbReference type="InterPro" id="IPR041657">
    <property type="entry name" value="HTH_17"/>
</dbReference>
<name>A0ABP7FVV9_9MICO</name>
<comment type="caution">
    <text evidence="2">The sequence shown here is derived from an EMBL/GenBank/DDBJ whole genome shotgun (WGS) entry which is preliminary data.</text>
</comment>
<sequence>MHIRSMPEELTTTVAAELLGVSRPTFMKYIQSGEIRSRIVGTHHRVRSRDVIAFRERRDKDRVAALENLRVELPG</sequence>
<reference evidence="3" key="1">
    <citation type="journal article" date="2019" name="Int. J. Syst. Evol. Microbiol.">
        <title>The Global Catalogue of Microorganisms (GCM) 10K type strain sequencing project: providing services to taxonomists for standard genome sequencing and annotation.</title>
        <authorList>
            <consortium name="The Broad Institute Genomics Platform"/>
            <consortium name="The Broad Institute Genome Sequencing Center for Infectious Disease"/>
            <person name="Wu L."/>
            <person name="Ma J."/>
        </authorList>
    </citation>
    <scope>NUCLEOTIDE SEQUENCE [LARGE SCALE GENOMIC DNA]</scope>
    <source>
        <strain evidence="3">JCM 16949</strain>
    </source>
</reference>
<dbReference type="InterPro" id="IPR009061">
    <property type="entry name" value="DNA-bd_dom_put_sf"/>
</dbReference>
<proteinExistence type="predicted"/>
<evidence type="ECO:0000259" key="1">
    <source>
        <dbReference type="Pfam" id="PF12728"/>
    </source>
</evidence>
<protein>
    <recommendedName>
        <fullName evidence="1">Helix-turn-helix domain-containing protein</fullName>
    </recommendedName>
</protein>
<dbReference type="Pfam" id="PF12728">
    <property type="entry name" value="HTH_17"/>
    <property type="match status" value="1"/>
</dbReference>
<dbReference type="Proteomes" id="UP001501004">
    <property type="component" value="Unassembled WGS sequence"/>
</dbReference>
<dbReference type="EMBL" id="BAABAE010000004">
    <property type="protein sequence ID" value="GAA3749680.1"/>
    <property type="molecule type" value="Genomic_DNA"/>
</dbReference>
<evidence type="ECO:0000313" key="3">
    <source>
        <dbReference type="Proteomes" id="UP001501004"/>
    </source>
</evidence>
<dbReference type="NCBIfam" id="TIGR01764">
    <property type="entry name" value="excise"/>
    <property type="match status" value="1"/>
</dbReference>
<dbReference type="InterPro" id="IPR010093">
    <property type="entry name" value="SinI_DNA-bd"/>
</dbReference>
<organism evidence="2 3">
    <name type="scientific">Leifsonella bigeumensis</name>
    <dbReference type="NCBI Taxonomy" id="433643"/>
    <lineage>
        <taxon>Bacteria</taxon>
        <taxon>Bacillati</taxon>
        <taxon>Actinomycetota</taxon>
        <taxon>Actinomycetes</taxon>
        <taxon>Micrococcales</taxon>
        <taxon>Microbacteriaceae</taxon>
        <taxon>Leifsonella</taxon>
    </lineage>
</organism>
<accession>A0ABP7FVV9</accession>
<gene>
    <name evidence="2" type="ORF">GCM10022239_26260</name>
</gene>
<dbReference type="SUPFAM" id="SSF46955">
    <property type="entry name" value="Putative DNA-binding domain"/>
    <property type="match status" value="1"/>
</dbReference>
<keyword evidence="3" id="KW-1185">Reference proteome</keyword>
<evidence type="ECO:0000313" key="2">
    <source>
        <dbReference type="EMBL" id="GAA3749680.1"/>
    </source>
</evidence>
<feature type="domain" description="Helix-turn-helix" evidence="1">
    <location>
        <begin position="10"/>
        <end position="58"/>
    </location>
</feature>